<comment type="pathway">
    <text evidence="7">Sulfur metabolism; dibenzothiophene degradation.</text>
</comment>
<dbReference type="EMBL" id="JBHRZN010000001">
    <property type="protein sequence ID" value="MFC3849429.1"/>
    <property type="molecule type" value="Genomic_DNA"/>
</dbReference>
<evidence type="ECO:0000313" key="18">
    <source>
        <dbReference type="Proteomes" id="UP001595751"/>
    </source>
</evidence>
<keyword evidence="5" id="KW-0560">Oxidoreductase</keyword>
<evidence type="ECO:0000256" key="7">
    <source>
        <dbReference type="ARBA" id="ARBA00034307"/>
    </source>
</evidence>
<comment type="catalytic activity">
    <reaction evidence="12">
        <text>dibenzothiophene 5-oxide + FMNH2 + O2 = dibenzothiophene 5,5-dioxide + FMN + H2O + H(+)</text>
        <dbReference type="Rhea" id="RHEA:49080"/>
        <dbReference type="ChEBI" id="CHEBI:15377"/>
        <dbReference type="ChEBI" id="CHEBI:15378"/>
        <dbReference type="ChEBI" id="CHEBI:15379"/>
        <dbReference type="ChEBI" id="CHEBI:23683"/>
        <dbReference type="ChEBI" id="CHEBI:57618"/>
        <dbReference type="ChEBI" id="CHEBI:58210"/>
        <dbReference type="ChEBI" id="CHEBI:90356"/>
    </reaction>
</comment>
<dbReference type="PANTHER" id="PTHR43884:SF12">
    <property type="entry name" value="ISOVALERYL-COA DEHYDROGENASE, MITOCHONDRIAL-RELATED"/>
    <property type="match status" value="1"/>
</dbReference>
<evidence type="ECO:0000256" key="12">
    <source>
        <dbReference type="ARBA" id="ARBA00048445"/>
    </source>
</evidence>
<keyword evidence="6" id="KW-0503">Monooxygenase</keyword>
<dbReference type="Gene3D" id="1.20.140.10">
    <property type="entry name" value="Butyryl-CoA Dehydrogenase, subunit A, domain 3"/>
    <property type="match status" value="1"/>
</dbReference>
<comment type="catalytic activity">
    <reaction evidence="13">
        <text>dibenzothiophene + 2 FMNH2 + 2 O2 = dibenzothiophene 5,5-dioxide + 2 FMN + 2 H2O + 2 H(+)</text>
        <dbReference type="Rhea" id="RHEA:49072"/>
        <dbReference type="ChEBI" id="CHEBI:15377"/>
        <dbReference type="ChEBI" id="CHEBI:15378"/>
        <dbReference type="ChEBI" id="CHEBI:15379"/>
        <dbReference type="ChEBI" id="CHEBI:23681"/>
        <dbReference type="ChEBI" id="CHEBI:57618"/>
        <dbReference type="ChEBI" id="CHEBI:58210"/>
        <dbReference type="ChEBI" id="CHEBI:90356"/>
        <dbReference type="EC" id="1.14.14.21"/>
    </reaction>
</comment>
<comment type="subcellular location">
    <subcellularLocation>
        <location evidence="1">Cytoplasm</location>
    </subcellularLocation>
</comment>
<dbReference type="SUPFAM" id="SSF47203">
    <property type="entry name" value="Acyl-CoA dehydrogenase C-terminal domain-like"/>
    <property type="match status" value="1"/>
</dbReference>
<feature type="domain" description="Acyl-CoA dehydrogenase C-terminal" evidence="16">
    <location>
        <begin position="247"/>
        <end position="375"/>
    </location>
</feature>
<dbReference type="PIRSF" id="PIRSF016578">
    <property type="entry name" value="HsaA"/>
    <property type="match status" value="1"/>
</dbReference>
<dbReference type="Pfam" id="PF08028">
    <property type="entry name" value="Acyl-CoA_dh_2"/>
    <property type="match status" value="1"/>
</dbReference>
<evidence type="ECO:0000256" key="2">
    <source>
        <dbReference type="ARBA" id="ARBA00022630"/>
    </source>
</evidence>
<evidence type="ECO:0000259" key="14">
    <source>
        <dbReference type="Pfam" id="PF02770"/>
    </source>
</evidence>
<dbReference type="EC" id="1.14.14.21" evidence="9"/>
<dbReference type="InterPro" id="IPR036250">
    <property type="entry name" value="AcylCo_DH-like_C"/>
</dbReference>
<dbReference type="Gene3D" id="2.40.110.10">
    <property type="entry name" value="Butyryl-CoA Dehydrogenase, subunit A, domain 2"/>
    <property type="match status" value="1"/>
</dbReference>
<dbReference type="PANTHER" id="PTHR43884">
    <property type="entry name" value="ACYL-COA DEHYDROGENASE"/>
    <property type="match status" value="1"/>
</dbReference>
<feature type="domain" description="Acyl-CoA dehydrogenase/oxidase N-terminal" evidence="15">
    <location>
        <begin position="40"/>
        <end position="118"/>
    </location>
</feature>
<evidence type="ECO:0000256" key="8">
    <source>
        <dbReference type="ARBA" id="ARBA00034317"/>
    </source>
</evidence>
<dbReference type="Gene3D" id="1.10.540.10">
    <property type="entry name" value="Acyl-CoA dehydrogenase/oxidase, N-terminal domain"/>
    <property type="match status" value="1"/>
</dbReference>
<comment type="catalytic activity">
    <reaction evidence="11">
        <text>dibenzothiophene + FMNH2 + O2 = dibenzothiophene 5-oxide + FMN + H2O + H(+)</text>
        <dbReference type="Rhea" id="RHEA:49076"/>
        <dbReference type="ChEBI" id="CHEBI:15377"/>
        <dbReference type="ChEBI" id="CHEBI:15378"/>
        <dbReference type="ChEBI" id="CHEBI:15379"/>
        <dbReference type="ChEBI" id="CHEBI:23681"/>
        <dbReference type="ChEBI" id="CHEBI:23683"/>
        <dbReference type="ChEBI" id="CHEBI:57618"/>
        <dbReference type="ChEBI" id="CHEBI:58210"/>
    </reaction>
</comment>
<protein>
    <recommendedName>
        <fullName evidence="10">Dibenzothiophene monooxygenase</fullName>
        <ecNumber evidence="9">1.14.14.21</ecNumber>
    </recommendedName>
</protein>
<evidence type="ECO:0000256" key="3">
    <source>
        <dbReference type="ARBA" id="ARBA00022643"/>
    </source>
</evidence>
<gene>
    <name evidence="17" type="ORF">ACFORJ_04530</name>
</gene>
<keyword evidence="18" id="KW-1185">Reference proteome</keyword>
<dbReference type="InterPro" id="IPR037069">
    <property type="entry name" value="AcylCoA_DH/ox_N_sf"/>
</dbReference>
<organism evidence="17 18">
    <name type="scientific">Corynebacterium hansenii</name>
    <dbReference type="NCBI Taxonomy" id="394964"/>
    <lineage>
        <taxon>Bacteria</taxon>
        <taxon>Bacillati</taxon>
        <taxon>Actinomycetota</taxon>
        <taxon>Actinomycetes</taxon>
        <taxon>Mycobacteriales</taxon>
        <taxon>Corynebacteriaceae</taxon>
        <taxon>Corynebacterium</taxon>
    </lineage>
</organism>
<evidence type="ECO:0000256" key="11">
    <source>
        <dbReference type="ARBA" id="ARBA00047859"/>
    </source>
</evidence>
<evidence type="ECO:0000256" key="1">
    <source>
        <dbReference type="ARBA" id="ARBA00004496"/>
    </source>
</evidence>
<comment type="caution">
    <text evidence="17">The sequence shown here is derived from an EMBL/GenBank/DDBJ whole genome shotgun (WGS) entry which is preliminary data.</text>
</comment>
<evidence type="ECO:0000259" key="15">
    <source>
        <dbReference type="Pfam" id="PF02771"/>
    </source>
</evidence>
<accession>A0ABV7ZME5</accession>
<dbReference type="InterPro" id="IPR006091">
    <property type="entry name" value="Acyl-CoA_Oxase/DH_mid-dom"/>
</dbReference>
<keyword evidence="2" id="KW-0285">Flavoprotein</keyword>
<feature type="domain" description="Acyl-CoA oxidase/dehydrogenase middle" evidence="14">
    <location>
        <begin position="127"/>
        <end position="219"/>
    </location>
</feature>
<evidence type="ECO:0000256" key="5">
    <source>
        <dbReference type="ARBA" id="ARBA00023002"/>
    </source>
</evidence>
<dbReference type="InterPro" id="IPR009100">
    <property type="entry name" value="AcylCoA_DH/oxidase_NM_dom_sf"/>
</dbReference>
<keyword evidence="3" id="KW-0288">FMN</keyword>
<evidence type="ECO:0000256" key="4">
    <source>
        <dbReference type="ARBA" id="ARBA00022741"/>
    </source>
</evidence>
<dbReference type="Pfam" id="PF02771">
    <property type="entry name" value="Acyl-CoA_dh_N"/>
    <property type="match status" value="1"/>
</dbReference>
<dbReference type="InterPro" id="IPR013107">
    <property type="entry name" value="Acyl-CoA_DH_C"/>
</dbReference>
<evidence type="ECO:0000256" key="9">
    <source>
        <dbReference type="ARBA" id="ARBA00034328"/>
    </source>
</evidence>
<dbReference type="RefSeq" id="WP_290290771.1">
    <property type="nucleotide sequence ID" value="NZ_CP047211.1"/>
</dbReference>
<evidence type="ECO:0000256" key="10">
    <source>
        <dbReference type="ARBA" id="ARBA00034345"/>
    </source>
</evidence>
<name>A0ABV7ZME5_9CORY</name>
<proteinExistence type="inferred from homology"/>
<reference evidence="18" key="1">
    <citation type="journal article" date="2019" name="Int. J. Syst. Evol. Microbiol.">
        <title>The Global Catalogue of Microorganisms (GCM) 10K type strain sequencing project: providing services to taxonomists for standard genome sequencing and annotation.</title>
        <authorList>
            <consortium name="The Broad Institute Genomics Platform"/>
            <consortium name="The Broad Institute Genome Sequencing Center for Infectious Disease"/>
            <person name="Wu L."/>
            <person name="Ma J."/>
        </authorList>
    </citation>
    <scope>NUCLEOTIDE SEQUENCE [LARGE SCALE GENOMIC DNA]</scope>
    <source>
        <strain evidence="18">CCUG 53252</strain>
    </source>
</reference>
<evidence type="ECO:0000256" key="13">
    <source>
        <dbReference type="ARBA" id="ARBA00049456"/>
    </source>
</evidence>
<dbReference type="InterPro" id="IPR046373">
    <property type="entry name" value="Acyl-CoA_Oxase/DH_mid-dom_sf"/>
</dbReference>
<comment type="similarity">
    <text evidence="8">Belongs to the DszC flavin monooxygenase family.</text>
</comment>
<dbReference type="Proteomes" id="UP001595751">
    <property type="component" value="Unassembled WGS sequence"/>
</dbReference>
<dbReference type="SUPFAM" id="SSF56645">
    <property type="entry name" value="Acyl-CoA dehydrogenase NM domain-like"/>
    <property type="match status" value="1"/>
</dbReference>
<dbReference type="Pfam" id="PF02770">
    <property type="entry name" value="Acyl-CoA_dh_M"/>
    <property type="match status" value="1"/>
</dbReference>
<evidence type="ECO:0000259" key="16">
    <source>
        <dbReference type="Pfam" id="PF08028"/>
    </source>
</evidence>
<evidence type="ECO:0000313" key="17">
    <source>
        <dbReference type="EMBL" id="MFC3849429.1"/>
    </source>
</evidence>
<keyword evidence="4" id="KW-0547">Nucleotide-binding</keyword>
<dbReference type="InterPro" id="IPR013786">
    <property type="entry name" value="AcylCoA_DH/ox_N"/>
</dbReference>
<evidence type="ECO:0000256" key="6">
    <source>
        <dbReference type="ARBA" id="ARBA00023033"/>
    </source>
</evidence>
<sequence>MSAAVSLAGNTLTAAARTSPTATVPSGTVADVAGDFATDPRGAIARLRASGWLALSIDARDGGGGAGASEVAELIMDLSAIDGSLGQIPQSHFAFLRLIRLAGSAEQWRKWGSRVAAGAFLANAQAERGSPPDAPPTVTLAPGSDGRWRLEGEKHFCTGSIYASHLAVTASIPESARGQGFSPGVHVALLAAAAPGVTIVDDWDGLGQRLTASGTIRFDGAVVEPDDIISRAPIADRATGYGAHAQLLHAAIDAGIARGAVDEATACLTAARDGGAPHDPTLPHRLGEFAIASFAAQAAVRQAAADVDGRHVTGAADTDLTVSAATSVAAARDIAARAALETSSGLLELLGSRSATATGGSDRRWRDARTHTLHDPVRRKATLIGDWLLDGTVPAPGVFS</sequence>